<evidence type="ECO:0000256" key="4">
    <source>
        <dbReference type="ARBA" id="ARBA00022806"/>
    </source>
</evidence>
<keyword evidence="2 8" id="KW-0547">Nucleotide-binding</keyword>
<feature type="region of interest" description="Disordered" evidence="9">
    <location>
        <begin position="1"/>
        <end position="32"/>
    </location>
</feature>
<dbReference type="InterPro" id="IPR014001">
    <property type="entry name" value="Helicase_ATP-bd"/>
</dbReference>
<dbReference type="GO" id="GO:0016787">
    <property type="term" value="F:hydrolase activity"/>
    <property type="evidence" value="ECO:0007669"/>
    <property type="project" value="UniProtKB-KW"/>
</dbReference>
<evidence type="ECO:0000259" key="11">
    <source>
        <dbReference type="PROSITE" id="PS51194"/>
    </source>
</evidence>
<dbReference type="EMBL" id="CAJOAY010000285">
    <property type="protein sequence ID" value="CAF3616818.1"/>
    <property type="molecule type" value="Genomic_DNA"/>
</dbReference>
<evidence type="ECO:0000259" key="12">
    <source>
        <dbReference type="PROSITE" id="PS51195"/>
    </source>
</evidence>
<keyword evidence="4 8" id="KW-0347">Helicase</keyword>
<dbReference type="PANTHER" id="PTHR47958">
    <property type="entry name" value="ATP-DEPENDENT RNA HELICASE DBP3"/>
    <property type="match status" value="1"/>
</dbReference>
<feature type="domain" description="Helicase C-terminal" evidence="11">
    <location>
        <begin position="311"/>
        <end position="471"/>
    </location>
</feature>
<feature type="compositionally biased region" description="Polar residues" evidence="9">
    <location>
        <begin position="600"/>
        <end position="612"/>
    </location>
</feature>
<proteinExistence type="inferred from homology"/>
<dbReference type="InterPro" id="IPR027417">
    <property type="entry name" value="P-loop_NTPase"/>
</dbReference>
<evidence type="ECO:0000256" key="2">
    <source>
        <dbReference type="ARBA" id="ARBA00022741"/>
    </source>
</evidence>
<dbReference type="Proteomes" id="UP000663881">
    <property type="component" value="Unassembled WGS sequence"/>
</dbReference>
<dbReference type="OrthoDB" id="196131at2759"/>
<accession>A0A818PBY6</accession>
<evidence type="ECO:0000256" key="7">
    <source>
        <dbReference type="PROSITE-ProRule" id="PRU00552"/>
    </source>
</evidence>
<gene>
    <name evidence="14" type="ORF">OKA104_LOCUS7412</name>
    <name evidence="13" type="ORF">VCS650_LOCUS25836</name>
</gene>
<dbReference type="PROSITE" id="PS51195">
    <property type="entry name" value="Q_MOTIF"/>
    <property type="match status" value="1"/>
</dbReference>
<feature type="domain" description="Helicase ATP-binding" evidence="10">
    <location>
        <begin position="122"/>
        <end position="296"/>
    </location>
</feature>
<dbReference type="AlphaFoldDB" id="A0A818PBY6"/>
<evidence type="ECO:0000256" key="3">
    <source>
        <dbReference type="ARBA" id="ARBA00022801"/>
    </source>
</evidence>
<sequence>MSYYNRGGNNSYGSSRGSYGNHRGGGDRHGGNSLLDDLDSFTVAPLRPGPPVIKNFYTESPMISNRPQHITDQFYVQNEMSIRGFAPKPILAFDEVQFPSAIRNVIQQLGYVRPTAIQGQAWPILLTGSDLVGIAQTGSGKTLSFMLPALIHAAGQTNSRSGDPLVLILAPTRELAQQIQVVGADFCAATNARSVCIYGGAPKPPQKREIRYGIEVCIATPGRLLDFVREKTINLDRVTFLVLDEADRMLDMGFEPQIRKIIKCIRPDRQTAMFSATWPKEVQKLASDFMTNCAHITLGKAILNANQNIHQIVDVCEEHEKESKLAKVLSAVMRDQDCKVIIFAQTKKRVDDFFFTIKRLGYPALPIHGDKRQQERDRVLQEFRSRSRVVLIATDVAARGLDVDDVRIVINLDYPPQTEDYVHRIGRTARSGAKGTAYSFFTRENAKQAQELIQLLKDSNQDVNEKLYEMAKTKYFGNNRGGNNYRGGHDRRNMSGNRGGGNRGASNFNNTNTRPTRFSNKRSRSRSPPVRTSRFDSTNAYGTDIKRARTDTSRPSHDEPARHPYASAINGNGMHTQQRSQPNGIKVPPSSASSSSSTSNPFTGFYNASMQSFPHPPPSSTMYPPSYHMYGPSSKQPPLPPGPPPS</sequence>
<dbReference type="PROSITE" id="PS51194">
    <property type="entry name" value="HELICASE_CTER"/>
    <property type="match status" value="1"/>
</dbReference>
<dbReference type="InterPro" id="IPR011545">
    <property type="entry name" value="DEAD/DEAH_box_helicase_dom"/>
</dbReference>
<evidence type="ECO:0000256" key="6">
    <source>
        <dbReference type="ARBA" id="ARBA00047984"/>
    </source>
</evidence>
<dbReference type="InterPro" id="IPR001650">
    <property type="entry name" value="Helicase_C-like"/>
</dbReference>
<dbReference type="PROSITE" id="PS00039">
    <property type="entry name" value="DEAD_ATP_HELICASE"/>
    <property type="match status" value="1"/>
</dbReference>
<organism evidence="14 15">
    <name type="scientific">Adineta steineri</name>
    <dbReference type="NCBI Taxonomy" id="433720"/>
    <lineage>
        <taxon>Eukaryota</taxon>
        <taxon>Metazoa</taxon>
        <taxon>Spiralia</taxon>
        <taxon>Gnathifera</taxon>
        <taxon>Rotifera</taxon>
        <taxon>Eurotatoria</taxon>
        <taxon>Bdelloidea</taxon>
        <taxon>Adinetida</taxon>
        <taxon>Adinetidae</taxon>
        <taxon>Adineta</taxon>
    </lineage>
</organism>
<dbReference type="GO" id="GO:0005524">
    <property type="term" value="F:ATP binding"/>
    <property type="evidence" value="ECO:0007669"/>
    <property type="project" value="UniProtKB-KW"/>
</dbReference>
<feature type="compositionally biased region" description="Polar residues" evidence="9">
    <location>
        <begin position="569"/>
        <end position="583"/>
    </location>
</feature>
<dbReference type="GO" id="GO:0003676">
    <property type="term" value="F:nucleic acid binding"/>
    <property type="evidence" value="ECO:0007669"/>
    <property type="project" value="InterPro"/>
</dbReference>
<dbReference type="InterPro" id="IPR000629">
    <property type="entry name" value="RNA-helicase_DEAD-box_CS"/>
</dbReference>
<keyword evidence="3 8" id="KW-0378">Hydrolase</keyword>
<evidence type="ECO:0000256" key="1">
    <source>
        <dbReference type="ARBA" id="ARBA00012552"/>
    </source>
</evidence>
<comment type="caution">
    <text evidence="14">The sequence shown here is derived from an EMBL/GenBank/DDBJ whole genome shotgun (WGS) entry which is preliminary data.</text>
</comment>
<evidence type="ECO:0000313" key="14">
    <source>
        <dbReference type="EMBL" id="CAF3616818.1"/>
    </source>
</evidence>
<dbReference type="SMART" id="SM00487">
    <property type="entry name" value="DEXDc"/>
    <property type="match status" value="1"/>
</dbReference>
<name>A0A818PBY6_9BILA</name>
<dbReference type="SMART" id="SM00490">
    <property type="entry name" value="HELICc"/>
    <property type="match status" value="1"/>
</dbReference>
<feature type="compositionally biased region" description="Low complexity" evidence="9">
    <location>
        <begin position="504"/>
        <end position="518"/>
    </location>
</feature>
<feature type="compositionally biased region" description="Low complexity" evidence="9">
    <location>
        <begin position="590"/>
        <end position="599"/>
    </location>
</feature>
<reference evidence="14" key="1">
    <citation type="submission" date="2021-02" db="EMBL/GenBank/DDBJ databases">
        <authorList>
            <person name="Nowell W R."/>
        </authorList>
    </citation>
    <scope>NUCLEOTIDE SEQUENCE</scope>
</reference>
<dbReference type="SUPFAM" id="SSF52540">
    <property type="entry name" value="P-loop containing nucleoside triphosphate hydrolases"/>
    <property type="match status" value="1"/>
</dbReference>
<comment type="catalytic activity">
    <reaction evidence="6">
        <text>ATP + H2O = ADP + phosphate + H(+)</text>
        <dbReference type="Rhea" id="RHEA:13065"/>
        <dbReference type="ChEBI" id="CHEBI:15377"/>
        <dbReference type="ChEBI" id="CHEBI:15378"/>
        <dbReference type="ChEBI" id="CHEBI:30616"/>
        <dbReference type="ChEBI" id="CHEBI:43474"/>
        <dbReference type="ChEBI" id="CHEBI:456216"/>
        <dbReference type="EC" id="3.6.4.13"/>
    </reaction>
</comment>
<feature type="compositionally biased region" description="Pro residues" evidence="9">
    <location>
        <begin position="635"/>
        <end position="646"/>
    </location>
</feature>
<evidence type="ECO:0000313" key="15">
    <source>
        <dbReference type="Proteomes" id="UP000663881"/>
    </source>
</evidence>
<dbReference type="GO" id="GO:0003724">
    <property type="term" value="F:RNA helicase activity"/>
    <property type="evidence" value="ECO:0007669"/>
    <property type="project" value="UniProtKB-EC"/>
</dbReference>
<feature type="domain" description="DEAD-box RNA helicase Q" evidence="12">
    <location>
        <begin position="91"/>
        <end position="119"/>
    </location>
</feature>
<feature type="short sequence motif" description="Q motif" evidence="7">
    <location>
        <begin position="91"/>
        <end position="119"/>
    </location>
</feature>
<feature type="region of interest" description="Disordered" evidence="9">
    <location>
        <begin position="475"/>
        <end position="646"/>
    </location>
</feature>
<dbReference type="CDD" id="cd18787">
    <property type="entry name" value="SF2_C_DEAD"/>
    <property type="match status" value="1"/>
</dbReference>
<feature type="compositionally biased region" description="Low complexity" evidence="9">
    <location>
        <begin position="620"/>
        <end position="634"/>
    </location>
</feature>
<evidence type="ECO:0000256" key="5">
    <source>
        <dbReference type="ARBA" id="ARBA00022840"/>
    </source>
</evidence>
<dbReference type="EC" id="3.6.4.13" evidence="1"/>
<dbReference type="PROSITE" id="PS51192">
    <property type="entry name" value="HELICASE_ATP_BIND_1"/>
    <property type="match status" value="1"/>
</dbReference>
<evidence type="ECO:0000259" key="10">
    <source>
        <dbReference type="PROSITE" id="PS51192"/>
    </source>
</evidence>
<evidence type="ECO:0000256" key="8">
    <source>
        <dbReference type="RuleBase" id="RU000492"/>
    </source>
</evidence>
<dbReference type="Pfam" id="PF00271">
    <property type="entry name" value="Helicase_C"/>
    <property type="match status" value="1"/>
</dbReference>
<protein>
    <recommendedName>
        <fullName evidence="1">RNA helicase</fullName>
        <ecNumber evidence="1">3.6.4.13</ecNumber>
    </recommendedName>
</protein>
<dbReference type="Proteomes" id="UP000663891">
    <property type="component" value="Unassembled WGS sequence"/>
</dbReference>
<dbReference type="Pfam" id="PF00270">
    <property type="entry name" value="DEAD"/>
    <property type="match status" value="1"/>
</dbReference>
<dbReference type="Gene3D" id="3.40.50.300">
    <property type="entry name" value="P-loop containing nucleotide triphosphate hydrolases"/>
    <property type="match status" value="2"/>
</dbReference>
<evidence type="ECO:0000313" key="13">
    <source>
        <dbReference type="EMBL" id="CAF1204646.1"/>
    </source>
</evidence>
<dbReference type="InterPro" id="IPR014014">
    <property type="entry name" value="RNA_helicase_DEAD_Q_motif"/>
</dbReference>
<feature type="compositionally biased region" description="Basic and acidic residues" evidence="9">
    <location>
        <begin position="544"/>
        <end position="562"/>
    </location>
</feature>
<comment type="similarity">
    <text evidence="8">Belongs to the DEAD box helicase family.</text>
</comment>
<feature type="compositionally biased region" description="Low complexity" evidence="9">
    <location>
        <begin position="1"/>
        <end position="21"/>
    </location>
</feature>
<evidence type="ECO:0000256" key="9">
    <source>
        <dbReference type="SAM" id="MobiDB-lite"/>
    </source>
</evidence>
<dbReference type="FunFam" id="3.40.50.300:FF:000079">
    <property type="entry name" value="probable ATP-dependent RNA helicase DDX17"/>
    <property type="match status" value="1"/>
</dbReference>
<keyword evidence="5 8" id="KW-0067">ATP-binding</keyword>
<dbReference type="EMBL" id="CAJNON010000337">
    <property type="protein sequence ID" value="CAF1204646.1"/>
    <property type="molecule type" value="Genomic_DNA"/>
</dbReference>
<dbReference type="FunFam" id="3.40.50.300:FF:000008">
    <property type="entry name" value="ATP-dependent RNA helicase RhlB"/>
    <property type="match status" value="1"/>
</dbReference>